<reference evidence="2" key="1">
    <citation type="submission" date="2018-05" db="EMBL/GenBank/DDBJ databases">
        <authorList>
            <person name="Lanie J.A."/>
            <person name="Ng W.-L."/>
            <person name="Kazmierczak K.M."/>
            <person name="Andrzejewski T.M."/>
            <person name="Davidsen T.M."/>
            <person name="Wayne K.J."/>
            <person name="Tettelin H."/>
            <person name="Glass J.I."/>
            <person name="Rusch D."/>
            <person name="Podicherti R."/>
            <person name="Tsui H.-C.T."/>
            <person name="Winkler M.E."/>
        </authorList>
    </citation>
    <scope>NUCLEOTIDE SEQUENCE</scope>
</reference>
<sequence length="127" mass="14592">VLESFTVLLNVEDVPAAINFYNELFGFEVVQSFEESNSIRWASLRKGQTQLMLNAHGERSNHRRQCSDSHRDVVLYIGVTDLDEIWRQVDQKGYSPSPIEIEDYGLRQFGIRDPDGYEIAVTSPLEQ</sequence>
<feature type="non-terminal residue" evidence="2">
    <location>
        <position position="1"/>
    </location>
</feature>
<evidence type="ECO:0000259" key="1">
    <source>
        <dbReference type="PROSITE" id="PS51819"/>
    </source>
</evidence>
<dbReference type="InterPro" id="IPR029068">
    <property type="entry name" value="Glyas_Bleomycin-R_OHBP_Dase"/>
</dbReference>
<dbReference type="Gene3D" id="3.10.180.10">
    <property type="entry name" value="2,3-Dihydroxybiphenyl 1,2-Dioxygenase, domain 1"/>
    <property type="match status" value="1"/>
</dbReference>
<dbReference type="PROSITE" id="PS51819">
    <property type="entry name" value="VOC"/>
    <property type="match status" value="1"/>
</dbReference>
<organism evidence="2">
    <name type="scientific">marine metagenome</name>
    <dbReference type="NCBI Taxonomy" id="408172"/>
    <lineage>
        <taxon>unclassified sequences</taxon>
        <taxon>metagenomes</taxon>
        <taxon>ecological metagenomes</taxon>
    </lineage>
</organism>
<protein>
    <recommendedName>
        <fullName evidence="1">VOC domain-containing protein</fullName>
    </recommendedName>
</protein>
<dbReference type="AlphaFoldDB" id="A0A381YF96"/>
<proteinExistence type="predicted"/>
<dbReference type="SUPFAM" id="SSF54593">
    <property type="entry name" value="Glyoxalase/Bleomycin resistance protein/Dihydroxybiphenyl dioxygenase"/>
    <property type="match status" value="1"/>
</dbReference>
<dbReference type="InterPro" id="IPR037523">
    <property type="entry name" value="VOC_core"/>
</dbReference>
<dbReference type="InterPro" id="IPR004360">
    <property type="entry name" value="Glyas_Fos-R_dOase_dom"/>
</dbReference>
<feature type="domain" description="VOC" evidence="1">
    <location>
        <begin position="1"/>
        <end position="124"/>
    </location>
</feature>
<evidence type="ECO:0000313" key="2">
    <source>
        <dbReference type="EMBL" id="SVA75203.1"/>
    </source>
</evidence>
<dbReference type="Pfam" id="PF00903">
    <property type="entry name" value="Glyoxalase"/>
    <property type="match status" value="1"/>
</dbReference>
<name>A0A381YF96_9ZZZZ</name>
<accession>A0A381YF96</accession>
<dbReference type="PANTHER" id="PTHR34109">
    <property type="entry name" value="BNAUNNG04460D PROTEIN-RELATED"/>
    <property type="match status" value="1"/>
</dbReference>
<gene>
    <name evidence="2" type="ORF">METZ01_LOCUS128057</name>
</gene>
<dbReference type="EMBL" id="UINC01018003">
    <property type="protein sequence ID" value="SVA75203.1"/>
    <property type="molecule type" value="Genomic_DNA"/>
</dbReference>